<comment type="caution">
    <text evidence="2">The sequence shown here is derived from an EMBL/GenBank/DDBJ whole genome shotgun (WGS) entry which is preliminary data.</text>
</comment>
<evidence type="ECO:0000313" key="2">
    <source>
        <dbReference type="EMBL" id="KAK3235840.1"/>
    </source>
</evidence>
<dbReference type="AlphaFoldDB" id="A0AAE0ER71"/>
<feature type="region of interest" description="Disordered" evidence="1">
    <location>
        <begin position="769"/>
        <end position="811"/>
    </location>
</feature>
<keyword evidence="3" id="KW-1185">Reference proteome</keyword>
<sequence length="811" mass="90049">RHSLRHTISALQASNQFSTHFPPGAPPGAPNTIGRFRYHSVWKVGLRMVSKACQIRCGTHWRLALMDTQGQAIDPKVMQLLLKNSGLMLALKEGGFQRLITDTKFKQGLKSESFVKGLGSEGVLKALADSGFQKALTSAAVLQALDHPYFIKALASPEFMKALESPYFLKALGDPNFLKALGDPNFLKALNDPAFLAALGNPDFLAALGNPAFLSMLANESFYKLLQTEDFMHNIHKFLETLESENKGIKSMEQYCKELEKLSLVVAELRTGHDFSQLAEIEPVTDASSLLANLDVADLCRRWRAFHLPKPTTASPLYTLMEICKKLKGAACPTLPKDASDKWGLADWLSQEMISLFNCTPVMLGAINAPLKEDTQSVVDLLCIWIMTYHPGLASKEEKSMIEQIEAQIFYAKEGVGAGASWNTVNSFLETASDMCKDVTMGVGRYHDDVARRRLQRVLIESMGQHMRGNDADEMSDMEMEFQQYVNLSEEKLKDLKNFDADQMMQIKKIIQNYYKDLRGVYKHYAVGGAMSMNEFNALSKETQLVDKALTSAKLDILFVKVNVSKDEGESKKADRDLSPAEFMMLLIQAACTKYEKGKLCPQYPSAKFEKLLTELILPNAEQTDTDMFRKVLASTEVKGVQGMLNKEIELIYKHYAAADVNDKTGSKSLINSKEFETMLKDSGQLGGRINRPDLPRIMGSVQNDENVEEVDIDEFKEILCVCSQYKDPNPYVPPHKKLEMFMTKALLPGLQNGASVKGLKAPYGKKPTAAAKRNLTKGAGPSPSPSEGMFPSEMPNMEGFASNLEVPAQA</sequence>
<evidence type="ECO:0000313" key="3">
    <source>
        <dbReference type="Proteomes" id="UP001190700"/>
    </source>
</evidence>
<name>A0AAE0ER71_9CHLO</name>
<accession>A0AAE0ER71</accession>
<dbReference type="EMBL" id="LGRX02035212">
    <property type="protein sequence ID" value="KAK3235840.1"/>
    <property type="molecule type" value="Genomic_DNA"/>
</dbReference>
<organism evidence="2 3">
    <name type="scientific">Cymbomonas tetramitiformis</name>
    <dbReference type="NCBI Taxonomy" id="36881"/>
    <lineage>
        <taxon>Eukaryota</taxon>
        <taxon>Viridiplantae</taxon>
        <taxon>Chlorophyta</taxon>
        <taxon>Pyramimonadophyceae</taxon>
        <taxon>Pyramimonadales</taxon>
        <taxon>Pyramimonadaceae</taxon>
        <taxon>Cymbomonas</taxon>
    </lineage>
</organism>
<proteinExistence type="predicted"/>
<protein>
    <submittedName>
        <fullName evidence="2">Uncharacterized protein</fullName>
    </submittedName>
</protein>
<evidence type="ECO:0000256" key="1">
    <source>
        <dbReference type="SAM" id="MobiDB-lite"/>
    </source>
</evidence>
<dbReference type="Proteomes" id="UP001190700">
    <property type="component" value="Unassembled WGS sequence"/>
</dbReference>
<reference evidence="2 3" key="1">
    <citation type="journal article" date="2015" name="Genome Biol. Evol.">
        <title>Comparative Genomics of a Bacterivorous Green Alga Reveals Evolutionary Causalities and Consequences of Phago-Mixotrophic Mode of Nutrition.</title>
        <authorList>
            <person name="Burns J.A."/>
            <person name="Paasch A."/>
            <person name="Narechania A."/>
            <person name="Kim E."/>
        </authorList>
    </citation>
    <scope>NUCLEOTIDE SEQUENCE [LARGE SCALE GENOMIC DNA]</scope>
    <source>
        <strain evidence="2 3">PLY_AMNH</strain>
    </source>
</reference>
<gene>
    <name evidence="2" type="ORF">CYMTET_53980</name>
</gene>
<feature type="non-terminal residue" evidence="2">
    <location>
        <position position="1"/>
    </location>
</feature>